<evidence type="ECO:0000313" key="2">
    <source>
        <dbReference type="EMBL" id="ABD79508.1"/>
    </source>
</evidence>
<dbReference type="EMBL" id="CP000282">
    <property type="protein sequence ID" value="ABD79508.1"/>
    <property type="molecule type" value="Genomic_DNA"/>
</dbReference>
<proteinExistence type="predicted"/>
<evidence type="ECO:0000313" key="3">
    <source>
        <dbReference type="Proteomes" id="UP000001947"/>
    </source>
</evidence>
<dbReference type="KEGG" id="sde:Sde_0244"/>
<gene>
    <name evidence="2" type="ordered locus">Sde_0244</name>
</gene>
<protein>
    <submittedName>
        <fullName evidence="2">Uncharacterized protein</fullName>
    </submittedName>
</protein>
<dbReference type="HOGENOM" id="CLU_2048043_0_0_6"/>
<dbReference type="eggNOG" id="ENOG502ZDEU">
    <property type="taxonomic scope" value="Bacteria"/>
</dbReference>
<keyword evidence="1" id="KW-1133">Transmembrane helix</keyword>
<feature type="transmembrane region" description="Helical" evidence="1">
    <location>
        <begin position="53"/>
        <end position="71"/>
    </location>
</feature>
<name>Q21P71_SACD2</name>
<feature type="transmembrane region" description="Helical" evidence="1">
    <location>
        <begin position="92"/>
        <end position="115"/>
    </location>
</feature>
<keyword evidence="3" id="KW-1185">Reference proteome</keyword>
<keyword evidence="1" id="KW-0812">Transmembrane</keyword>
<feature type="transmembrane region" description="Helical" evidence="1">
    <location>
        <begin position="12"/>
        <end position="33"/>
    </location>
</feature>
<dbReference type="AlphaFoldDB" id="Q21P71"/>
<sequence>MINALIDGLGWPQFVSLVGLIGVFFVILHALYIRVRYQQAIDRAVMGNQYFDMGVFFAFNKLLMYGHYCLFPKRARRAGVHEIFENLPRVQRLNLIVFWGFFIVCCFLFFGGALLDYCLK</sequence>
<evidence type="ECO:0000256" key="1">
    <source>
        <dbReference type="SAM" id="Phobius"/>
    </source>
</evidence>
<keyword evidence="1" id="KW-0472">Membrane</keyword>
<organism evidence="2 3">
    <name type="scientific">Saccharophagus degradans (strain 2-40 / ATCC 43961 / DSM 17024)</name>
    <dbReference type="NCBI Taxonomy" id="203122"/>
    <lineage>
        <taxon>Bacteria</taxon>
        <taxon>Pseudomonadati</taxon>
        <taxon>Pseudomonadota</taxon>
        <taxon>Gammaproteobacteria</taxon>
        <taxon>Cellvibrionales</taxon>
        <taxon>Cellvibrionaceae</taxon>
        <taxon>Saccharophagus</taxon>
    </lineage>
</organism>
<accession>Q21P71</accession>
<reference evidence="2 3" key="1">
    <citation type="journal article" date="2008" name="PLoS Genet.">
        <title>Complete genome sequence of the complex carbohydrate-degrading marine bacterium, Saccharophagus degradans strain 2-40 T.</title>
        <authorList>
            <person name="Weiner R.M."/>
            <person name="Taylor L.E.II."/>
            <person name="Henrissat B."/>
            <person name="Hauser L."/>
            <person name="Land M."/>
            <person name="Coutinho P.M."/>
            <person name="Rancurel C."/>
            <person name="Saunders E.H."/>
            <person name="Longmire A.G."/>
            <person name="Zhang H."/>
            <person name="Bayer E.A."/>
            <person name="Gilbert H.J."/>
            <person name="Larimer F."/>
            <person name="Zhulin I.B."/>
            <person name="Ekborg N.A."/>
            <person name="Lamed R."/>
            <person name="Richardson P.M."/>
            <person name="Borovok I."/>
            <person name="Hutcheson S."/>
        </authorList>
    </citation>
    <scope>NUCLEOTIDE SEQUENCE [LARGE SCALE GENOMIC DNA]</scope>
    <source>
        <strain evidence="3">2-40 / ATCC 43961 / DSM 17024</strain>
    </source>
</reference>
<dbReference type="Proteomes" id="UP000001947">
    <property type="component" value="Chromosome"/>
</dbReference>